<organism evidence="5 6">
    <name type="scientific">Amycolatopsis acidicola</name>
    <dbReference type="NCBI Taxonomy" id="2596893"/>
    <lineage>
        <taxon>Bacteria</taxon>
        <taxon>Bacillati</taxon>
        <taxon>Actinomycetota</taxon>
        <taxon>Actinomycetes</taxon>
        <taxon>Pseudonocardiales</taxon>
        <taxon>Pseudonocardiaceae</taxon>
        <taxon>Amycolatopsis</taxon>
    </lineage>
</organism>
<dbReference type="InterPro" id="IPR010610">
    <property type="entry name" value="EryCIII-like_C"/>
</dbReference>
<evidence type="ECO:0000259" key="4">
    <source>
        <dbReference type="Pfam" id="PF06722"/>
    </source>
</evidence>
<gene>
    <name evidence="5" type="ORF">FPZ12_012340</name>
</gene>
<dbReference type="GO" id="GO:0016758">
    <property type="term" value="F:hexosyltransferase activity"/>
    <property type="evidence" value="ECO:0007669"/>
    <property type="project" value="InterPro"/>
</dbReference>
<reference evidence="5" key="1">
    <citation type="submission" date="2019-09" db="EMBL/GenBank/DDBJ databases">
        <authorList>
            <person name="Teo W.F.A."/>
            <person name="Duangmal K."/>
        </authorList>
    </citation>
    <scope>NUCLEOTIDE SEQUENCE [LARGE SCALE GENOMIC DNA]</scope>
    <source>
        <strain evidence="5">K81G1</strain>
    </source>
</reference>
<dbReference type="UniPathway" id="UPA00162"/>
<dbReference type="InterPro" id="IPR004276">
    <property type="entry name" value="GlycoTrans_28_N"/>
</dbReference>
<dbReference type="SUPFAM" id="SSF53756">
    <property type="entry name" value="UDP-Glycosyltransferase/glycogen phosphorylase"/>
    <property type="match status" value="1"/>
</dbReference>
<comment type="pathway">
    <text evidence="1">Antibiotic biosynthesis; vancomycin biosynthesis.</text>
</comment>
<dbReference type="GO" id="GO:0008194">
    <property type="term" value="F:UDP-glycosyltransferase activity"/>
    <property type="evidence" value="ECO:0007669"/>
    <property type="project" value="InterPro"/>
</dbReference>
<dbReference type="CDD" id="cd03784">
    <property type="entry name" value="GT1_Gtf-like"/>
    <property type="match status" value="1"/>
</dbReference>
<evidence type="ECO:0000259" key="3">
    <source>
        <dbReference type="Pfam" id="PF03033"/>
    </source>
</evidence>
<dbReference type="GO" id="GO:0033072">
    <property type="term" value="P:vancomycin biosynthetic process"/>
    <property type="evidence" value="ECO:0007669"/>
    <property type="project" value="UniProtKB-UniPathway"/>
</dbReference>
<dbReference type="InterPro" id="IPR050426">
    <property type="entry name" value="Glycosyltransferase_28"/>
</dbReference>
<evidence type="ECO:0000313" key="6">
    <source>
        <dbReference type="Proteomes" id="UP000319769"/>
    </source>
</evidence>
<dbReference type="PANTHER" id="PTHR48050:SF13">
    <property type="entry name" value="STEROL 3-BETA-GLUCOSYLTRANSFERASE UGT80A2"/>
    <property type="match status" value="1"/>
</dbReference>
<dbReference type="EMBL" id="VMNW02000014">
    <property type="protein sequence ID" value="KAA9162026.1"/>
    <property type="molecule type" value="Genomic_DNA"/>
</dbReference>
<dbReference type="Gene3D" id="3.40.50.2000">
    <property type="entry name" value="Glycogen Phosphorylase B"/>
    <property type="match status" value="2"/>
</dbReference>
<dbReference type="GO" id="GO:0005975">
    <property type="term" value="P:carbohydrate metabolic process"/>
    <property type="evidence" value="ECO:0007669"/>
    <property type="project" value="InterPro"/>
</dbReference>
<dbReference type="Pfam" id="PF06722">
    <property type="entry name" value="EryCIII-like_C"/>
    <property type="match status" value="1"/>
</dbReference>
<dbReference type="OrthoDB" id="3253247at2"/>
<keyword evidence="2" id="KW-0045">Antibiotic biosynthesis</keyword>
<feature type="domain" description="Erythromycin biosynthesis protein CIII-like C-terminal" evidence="4">
    <location>
        <begin position="313"/>
        <end position="399"/>
    </location>
</feature>
<proteinExistence type="predicted"/>
<comment type="caution">
    <text evidence="5">The sequence shown here is derived from an EMBL/GenBank/DDBJ whole genome shotgun (WGS) entry which is preliminary data.</text>
</comment>
<evidence type="ECO:0000313" key="5">
    <source>
        <dbReference type="EMBL" id="KAA9162026.1"/>
    </source>
</evidence>
<evidence type="ECO:0000256" key="1">
    <source>
        <dbReference type="ARBA" id="ARBA00004660"/>
    </source>
</evidence>
<dbReference type="Proteomes" id="UP000319769">
    <property type="component" value="Unassembled WGS sequence"/>
</dbReference>
<keyword evidence="6" id="KW-1185">Reference proteome</keyword>
<protein>
    <submittedName>
        <fullName evidence="5">Glycosyltransferase family 1 protein</fullName>
    </submittedName>
</protein>
<accession>A0A5N0V6I0</accession>
<dbReference type="Pfam" id="PF03033">
    <property type="entry name" value="Glyco_transf_28"/>
    <property type="match status" value="1"/>
</dbReference>
<dbReference type="FunFam" id="3.40.50.2000:FF:000009">
    <property type="entry name" value="Sterol 3-beta-glucosyltransferase UGT80A2"/>
    <property type="match status" value="1"/>
</dbReference>
<evidence type="ECO:0000256" key="2">
    <source>
        <dbReference type="ARBA" id="ARBA00023194"/>
    </source>
</evidence>
<dbReference type="AlphaFoldDB" id="A0A5N0V6I0"/>
<dbReference type="InterPro" id="IPR002213">
    <property type="entry name" value="UDP_glucos_trans"/>
</dbReference>
<dbReference type="RefSeq" id="WP_144749586.1">
    <property type="nucleotide sequence ID" value="NZ_VMNW02000014.1"/>
</dbReference>
<feature type="domain" description="Glycosyltransferase family 28 N-terminal" evidence="3">
    <location>
        <begin position="6"/>
        <end position="75"/>
    </location>
</feature>
<name>A0A5N0V6I0_9PSEU</name>
<dbReference type="PANTHER" id="PTHR48050">
    <property type="entry name" value="STEROL 3-BETA-GLUCOSYLTRANSFERASE"/>
    <property type="match status" value="1"/>
</dbReference>
<sequence>MQTRTFALALVGSRGDVQPGLAVAAGLRERGHRVELGVAPNLLPMARRLGLDAIEIGVDSRELLTSSLVRKEMRSADPRRRARALREVAAYGWTELREGIERLSVKADVVVTGLLGQEMGAAVAEAREIAFAALHYCPVRANSVVPLVSFGGKSARVRSSTWRAGEAVRWALTRKAENEHRKELGLPPAVVDLPSRLRDRGATEVQAYDAALVPGLAGEWGNRRPLVGSLDLPWSARPAENIDGELESWLAGGPPPVYVGFGSMPVPDPAAVLDSVTRMCDELGVRALVVAGWSGFERPADARLFVTPAVEHAEVLPKCSVVVHHGGAGTTAAVVRAGKPSVVCPFSADQPMWAAILRGHGIGTSVRFSRLDAASLTAAVAAMSRPEVRARAERFAERMTPVADAVSAATGRLEAAV</sequence>